<dbReference type="SUPFAM" id="SSF53383">
    <property type="entry name" value="PLP-dependent transferases"/>
    <property type="match status" value="1"/>
</dbReference>
<dbReference type="Proteomes" id="UP000005233">
    <property type="component" value="Chromosome"/>
</dbReference>
<dbReference type="KEGG" id="mez:Mtc_1870"/>
<evidence type="ECO:0000259" key="8">
    <source>
        <dbReference type="Pfam" id="PF00155"/>
    </source>
</evidence>
<evidence type="ECO:0000256" key="6">
    <source>
        <dbReference type="ARBA" id="ARBA00023102"/>
    </source>
</evidence>
<evidence type="ECO:0000256" key="2">
    <source>
        <dbReference type="ARBA" id="ARBA00022576"/>
    </source>
</evidence>
<dbReference type="STRING" id="1041930.Mtc_1870"/>
<dbReference type="NCBIfam" id="TIGR01141">
    <property type="entry name" value="hisC"/>
    <property type="match status" value="1"/>
</dbReference>
<protein>
    <recommendedName>
        <fullName evidence="7">Histidinol-phosphate aminotransferase</fullName>
        <ecNumber evidence="7">2.6.1.9</ecNumber>
    </recommendedName>
    <alternativeName>
        <fullName evidence="7">Imidazole acetol-phosphate transaminase</fullName>
    </alternativeName>
</protein>
<dbReference type="eggNOG" id="arCOG04273">
    <property type="taxonomic scope" value="Archaea"/>
</dbReference>
<comment type="catalytic activity">
    <reaction evidence="7">
        <text>L-histidinol phosphate + 2-oxoglutarate = 3-(imidazol-4-yl)-2-oxopropyl phosphate + L-glutamate</text>
        <dbReference type="Rhea" id="RHEA:23744"/>
        <dbReference type="ChEBI" id="CHEBI:16810"/>
        <dbReference type="ChEBI" id="CHEBI:29985"/>
        <dbReference type="ChEBI" id="CHEBI:57766"/>
        <dbReference type="ChEBI" id="CHEBI:57980"/>
        <dbReference type="EC" id="2.6.1.9"/>
    </reaction>
</comment>
<dbReference type="InterPro" id="IPR004839">
    <property type="entry name" value="Aminotransferase_I/II_large"/>
</dbReference>
<evidence type="ECO:0000256" key="3">
    <source>
        <dbReference type="ARBA" id="ARBA00022605"/>
    </source>
</evidence>
<keyword evidence="10" id="KW-1185">Reference proteome</keyword>
<accession>H8IAV6</accession>
<comment type="pathway">
    <text evidence="7">Amino-acid biosynthesis; L-histidine biosynthesis; L-histidine from 5-phospho-alpha-D-ribose 1-diphosphate: step 7/9.</text>
</comment>
<dbReference type="EMBL" id="CP003243">
    <property type="protein sequence ID" value="AFD00611.1"/>
    <property type="molecule type" value="Genomic_DNA"/>
</dbReference>
<feature type="domain" description="Aminotransferase class I/classII large" evidence="8">
    <location>
        <begin position="40"/>
        <end position="360"/>
    </location>
</feature>
<dbReference type="PANTHER" id="PTHR42885">
    <property type="entry name" value="HISTIDINOL-PHOSPHATE AMINOTRANSFERASE-RELATED"/>
    <property type="match status" value="1"/>
</dbReference>
<keyword evidence="6 7" id="KW-0368">Histidine biosynthesis</keyword>
<dbReference type="UniPathway" id="UPA00031">
    <property type="reaction ID" value="UER00012"/>
</dbReference>
<dbReference type="PROSITE" id="PS00599">
    <property type="entry name" value="AA_TRANSFER_CLASS_2"/>
    <property type="match status" value="1"/>
</dbReference>
<dbReference type="InterPro" id="IPR001917">
    <property type="entry name" value="Aminotrans_II_pyridoxalP_BS"/>
</dbReference>
<keyword evidence="3 7" id="KW-0028">Amino-acid biosynthesis</keyword>
<evidence type="ECO:0000256" key="4">
    <source>
        <dbReference type="ARBA" id="ARBA00022679"/>
    </source>
</evidence>
<comment type="similarity">
    <text evidence="7">Belongs to the class-II pyridoxal-phosphate-dependent aminotransferase family. Histidinol-phosphate aminotransferase subfamily.</text>
</comment>
<dbReference type="InterPro" id="IPR015424">
    <property type="entry name" value="PyrdxlP-dep_Trfase"/>
</dbReference>
<dbReference type="InterPro" id="IPR015421">
    <property type="entry name" value="PyrdxlP-dep_Trfase_major"/>
</dbReference>
<dbReference type="GO" id="GO:0030170">
    <property type="term" value="F:pyridoxal phosphate binding"/>
    <property type="evidence" value="ECO:0007669"/>
    <property type="project" value="InterPro"/>
</dbReference>
<gene>
    <name evidence="7 9" type="primary">hisC</name>
    <name evidence="9" type="ordered locus">Mtc_1870</name>
</gene>
<evidence type="ECO:0000313" key="10">
    <source>
        <dbReference type="Proteomes" id="UP000005233"/>
    </source>
</evidence>
<feature type="modified residue" description="N6-(pyridoxal phosphate)lysine" evidence="7">
    <location>
        <position position="227"/>
    </location>
</feature>
<name>H8IAV6_METCZ</name>
<dbReference type="Gene3D" id="3.90.1150.10">
    <property type="entry name" value="Aspartate Aminotransferase, domain 1"/>
    <property type="match status" value="1"/>
</dbReference>
<dbReference type="CDD" id="cd00609">
    <property type="entry name" value="AAT_like"/>
    <property type="match status" value="1"/>
</dbReference>
<comment type="cofactor">
    <cofactor evidence="1 7">
        <name>pyridoxal 5'-phosphate</name>
        <dbReference type="ChEBI" id="CHEBI:597326"/>
    </cofactor>
</comment>
<dbReference type="EC" id="2.6.1.9" evidence="7"/>
<keyword evidence="5 7" id="KW-0663">Pyridoxal phosphate</keyword>
<dbReference type="PANTHER" id="PTHR42885:SF2">
    <property type="entry name" value="HISTIDINOL-PHOSPHATE AMINOTRANSFERASE"/>
    <property type="match status" value="1"/>
</dbReference>
<dbReference type="InterPro" id="IPR015422">
    <property type="entry name" value="PyrdxlP-dep_Trfase_small"/>
</dbReference>
<organism evidence="9 10">
    <name type="scientific">Methanocella conradii (strain DSM 24694 / JCM 17849 / CGMCC 1.5162 / HZ254)</name>
    <dbReference type="NCBI Taxonomy" id="1041930"/>
    <lineage>
        <taxon>Archaea</taxon>
        <taxon>Methanobacteriati</taxon>
        <taxon>Methanobacteriota</taxon>
        <taxon>Stenosarchaea group</taxon>
        <taxon>Methanomicrobia</taxon>
        <taxon>Methanocellales</taxon>
        <taxon>Methanocellaceae</taxon>
        <taxon>Methanocella</taxon>
    </lineage>
</organism>
<sequence length="367" mass="40317">MFRRVFSLISPKPAIAKMKEYVAGRNIEEVARSYGIRESDVIKLASNENCLGPSPKAVEAIKEVAGSAHLYPSVDAIELQEALAAHYNMPLENIVAGPGMDGVLETLLRVFMDKGDESIIPLPTFSYYENVTSFCSASPVFSRRKPDYSIDVEDVLNNVNKRTRFIFVTSPNNPTGNITPLEDVRAIAESVECLVFVDEAYIDFSDGSAIGLVKKYDNVIVGRTMSKAWGLAGLRIGYAFVPSWVKGQYMKAATPHSISRISVAAAIGALGDVEHYKRSIDIVRKGREFLRGAIPFRTFPSEANFILMDVSPLKSGYVVEECMKRGIILRDCASFRGMGDAFVRVTVGTPAQNRRLVEALSEIKGGL</sequence>
<keyword evidence="4 7" id="KW-0808">Transferase</keyword>
<keyword evidence="2 7" id="KW-0032">Aminotransferase</keyword>
<evidence type="ECO:0000256" key="1">
    <source>
        <dbReference type="ARBA" id="ARBA00001933"/>
    </source>
</evidence>
<proteinExistence type="inferred from homology"/>
<dbReference type="AlphaFoldDB" id="H8IAV6"/>
<dbReference type="HAMAP" id="MF_01023">
    <property type="entry name" value="HisC_aminotrans_2"/>
    <property type="match status" value="1"/>
</dbReference>
<dbReference type="GO" id="GO:0000105">
    <property type="term" value="P:L-histidine biosynthetic process"/>
    <property type="evidence" value="ECO:0007669"/>
    <property type="project" value="UniProtKB-UniRule"/>
</dbReference>
<evidence type="ECO:0000256" key="7">
    <source>
        <dbReference type="HAMAP-Rule" id="MF_01023"/>
    </source>
</evidence>
<dbReference type="GO" id="GO:0004400">
    <property type="term" value="F:histidinol-phosphate transaminase activity"/>
    <property type="evidence" value="ECO:0007669"/>
    <property type="project" value="UniProtKB-UniRule"/>
</dbReference>
<evidence type="ECO:0000313" key="9">
    <source>
        <dbReference type="EMBL" id="AFD00611.1"/>
    </source>
</evidence>
<reference evidence="9 10" key="1">
    <citation type="journal article" date="2012" name="J. Bacteriol.">
        <title>Complete genome sequence of a thermophilic methanogen, Methanocella conradii HZ254, isolated from Chinese rice field soil.</title>
        <authorList>
            <person name="Lu Z."/>
            <person name="Lu Y."/>
        </authorList>
    </citation>
    <scope>NUCLEOTIDE SEQUENCE [LARGE SCALE GENOMIC DNA]</scope>
    <source>
        <strain evidence="10">DSM 24694 / JCM 17849 / CGMCC 1.5162 / HZ254</strain>
    </source>
</reference>
<evidence type="ECO:0000256" key="5">
    <source>
        <dbReference type="ARBA" id="ARBA00022898"/>
    </source>
</evidence>
<dbReference type="HOGENOM" id="CLU_017584_3_3_2"/>
<dbReference type="InterPro" id="IPR005861">
    <property type="entry name" value="HisP_aminotrans"/>
</dbReference>
<dbReference type="Gene3D" id="3.40.640.10">
    <property type="entry name" value="Type I PLP-dependent aspartate aminotransferase-like (Major domain)"/>
    <property type="match status" value="1"/>
</dbReference>
<dbReference type="Pfam" id="PF00155">
    <property type="entry name" value="Aminotran_1_2"/>
    <property type="match status" value="1"/>
</dbReference>